<feature type="compositionally biased region" description="Polar residues" evidence="1">
    <location>
        <begin position="180"/>
        <end position="189"/>
    </location>
</feature>
<feature type="compositionally biased region" description="Acidic residues" evidence="1">
    <location>
        <begin position="235"/>
        <end position="247"/>
    </location>
</feature>
<comment type="caution">
    <text evidence="2">The sequence shown here is derived from an EMBL/GenBank/DDBJ whole genome shotgun (WGS) entry which is preliminary data.</text>
</comment>
<accession>A0A444ZZ97</accession>
<evidence type="ECO:0000313" key="3">
    <source>
        <dbReference type="Proteomes" id="UP000289738"/>
    </source>
</evidence>
<sequence length="273" mass="29989">MTNNSLQEKHSLAAPNFQHLSKPLQVDGGAAVLCLKRSKSHKDQSDKTTKNWRNPYPISLVYARTQKGAKAPITRSKTHSHAATSFWVTDLLKLLYISCVRKEGGYARPLFVPPLCTSRCPREASRLLRCRHPQPSPHTLLCAALLSDIVGGTKFIKMPRIGRFTKKSKVDSVCQQMQTGSAAASSVPQVDSLIPPSGGTGAAPTSSLRPFRPSRIEPPPAPPPPTNSAQHSEPPDEDLDPEADEVDSFEQYVDNLFAASEALKRKRRKTTEF</sequence>
<dbReference type="AlphaFoldDB" id="A0A444ZZ97"/>
<gene>
    <name evidence="2" type="ORF">Ahy_B03g064276</name>
</gene>
<dbReference type="Proteomes" id="UP000289738">
    <property type="component" value="Chromosome B03"/>
</dbReference>
<name>A0A444ZZ97_ARAHY</name>
<proteinExistence type="predicted"/>
<organism evidence="2 3">
    <name type="scientific">Arachis hypogaea</name>
    <name type="common">Peanut</name>
    <dbReference type="NCBI Taxonomy" id="3818"/>
    <lineage>
        <taxon>Eukaryota</taxon>
        <taxon>Viridiplantae</taxon>
        <taxon>Streptophyta</taxon>
        <taxon>Embryophyta</taxon>
        <taxon>Tracheophyta</taxon>
        <taxon>Spermatophyta</taxon>
        <taxon>Magnoliopsida</taxon>
        <taxon>eudicotyledons</taxon>
        <taxon>Gunneridae</taxon>
        <taxon>Pentapetalae</taxon>
        <taxon>rosids</taxon>
        <taxon>fabids</taxon>
        <taxon>Fabales</taxon>
        <taxon>Fabaceae</taxon>
        <taxon>Papilionoideae</taxon>
        <taxon>50 kb inversion clade</taxon>
        <taxon>dalbergioids sensu lato</taxon>
        <taxon>Dalbergieae</taxon>
        <taxon>Pterocarpus clade</taxon>
        <taxon>Arachis</taxon>
    </lineage>
</organism>
<evidence type="ECO:0000313" key="2">
    <source>
        <dbReference type="EMBL" id="RYR19493.1"/>
    </source>
</evidence>
<feature type="region of interest" description="Disordered" evidence="1">
    <location>
        <begin position="180"/>
        <end position="247"/>
    </location>
</feature>
<feature type="compositionally biased region" description="Pro residues" evidence="1">
    <location>
        <begin position="216"/>
        <end position="226"/>
    </location>
</feature>
<reference evidence="2 3" key="1">
    <citation type="submission" date="2019-01" db="EMBL/GenBank/DDBJ databases">
        <title>Sequencing of cultivated peanut Arachis hypogaea provides insights into genome evolution and oil improvement.</title>
        <authorList>
            <person name="Chen X."/>
        </authorList>
    </citation>
    <scope>NUCLEOTIDE SEQUENCE [LARGE SCALE GENOMIC DNA]</scope>
    <source>
        <strain evidence="3">cv. Fuhuasheng</strain>
        <tissue evidence="2">Leaves</tissue>
    </source>
</reference>
<protein>
    <submittedName>
        <fullName evidence="2">Uncharacterized protein</fullName>
    </submittedName>
</protein>
<dbReference type="EMBL" id="SDMP01000013">
    <property type="protein sequence ID" value="RYR19493.1"/>
    <property type="molecule type" value="Genomic_DNA"/>
</dbReference>
<keyword evidence="3" id="KW-1185">Reference proteome</keyword>
<evidence type="ECO:0000256" key="1">
    <source>
        <dbReference type="SAM" id="MobiDB-lite"/>
    </source>
</evidence>